<evidence type="ECO:0000256" key="4">
    <source>
        <dbReference type="ARBA" id="ARBA00022692"/>
    </source>
</evidence>
<name>A0A1Q8CFY1_9PSEU</name>
<reference evidence="9 10" key="1">
    <citation type="submission" date="2016-12" db="EMBL/GenBank/DDBJ databases">
        <title>The draft genome sequence of Actinophytocola sp. 11-183.</title>
        <authorList>
            <person name="Wang W."/>
            <person name="Yuan L."/>
        </authorList>
    </citation>
    <scope>NUCLEOTIDE SEQUENCE [LARGE SCALE GENOMIC DNA]</scope>
    <source>
        <strain evidence="9 10">11-183</strain>
    </source>
</reference>
<evidence type="ECO:0000256" key="2">
    <source>
        <dbReference type="ARBA" id="ARBA00010792"/>
    </source>
</evidence>
<keyword evidence="10" id="KW-1185">Reference proteome</keyword>
<evidence type="ECO:0000313" key="10">
    <source>
        <dbReference type="Proteomes" id="UP000185596"/>
    </source>
</evidence>
<dbReference type="Proteomes" id="UP000185596">
    <property type="component" value="Unassembled WGS sequence"/>
</dbReference>
<dbReference type="PANTHER" id="PTHR30353:SF0">
    <property type="entry name" value="TRANSMEMBRANE PROTEIN"/>
    <property type="match status" value="1"/>
</dbReference>
<keyword evidence="5 7" id="KW-1133">Transmembrane helix</keyword>
<comment type="subcellular location">
    <subcellularLocation>
        <location evidence="1 7">Cell membrane</location>
        <topology evidence="1 7">Multi-pass membrane protein</topology>
    </subcellularLocation>
</comment>
<evidence type="ECO:0000313" key="9">
    <source>
        <dbReference type="EMBL" id="OLF13301.1"/>
    </source>
</evidence>
<keyword evidence="4 7" id="KW-0812">Transmembrane</keyword>
<dbReference type="Pfam" id="PF09335">
    <property type="entry name" value="VTT_dom"/>
    <property type="match status" value="1"/>
</dbReference>
<dbReference type="STRING" id="1912961.BU204_28285"/>
<feature type="transmembrane region" description="Helical" evidence="7">
    <location>
        <begin position="120"/>
        <end position="141"/>
    </location>
</feature>
<keyword evidence="3 7" id="KW-1003">Cell membrane</keyword>
<feature type="transmembrane region" description="Helical" evidence="7">
    <location>
        <begin position="20"/>
        <end position="42"/>
    </location>
</feature>
<feature type="transmembrane region" description="Helical" evidence="7">
    <location>
        <begin position="63"/>
        <end position="84"/>
    </location>
</feature>
<dbReference type="InterPro" id="IPR032816">
    <property type="entry name" value="VTT_dom"/>
</dbReference>
<feature type="transmembrane region" description="Helical" evidence="7">
    <location>
        <begin position="148"/>
        <end position="170"/>
    </location>
</feature>
<dbReference type="InterPro" id="IPR032818">
    <property type="entry name" value="DedA-like"/>
</dbReference>
<keyword evidence="6 7" id="KW-0472">Membrane</keyword>
<protein>
    <recommendedName>
        <fullName evidence="8">VTT domain-containing protein</fullName>
    </recommendedName>
</protein>
<evidence type="ECO:0000256" key="7">
    <source>
        <dbReference type="RuleBase" id="RU367016"/>
    </source>
</evidence>
<sequence length="227" mass="25043">MSIMPSWLDPETILRGLGPFLLPGLCLIIFAECGLLIGFFLPGDSLLFTAGLFVANGIISPDLWLVCLLLTICAFIGNVCGYWIGSKAGPALFSKPKSKLFKQEYVDKTHEFFDKYGTRAIVLARFVPIVRTFITAMAGVGRMDPKKYFTYSAIGGVLWATGVTVLGYFLGQIPFVHENIEAMLILIVLISLVPIVIEVIKARREKKRITEAAIETAAETTTEITRF</sequence>
<feature type="domain" description="VTT" evidence="8">
    <location>
        <begin position="42"/>
        <end position="168"/>
    </location>
</feature>
<feature type="transmembrane region" description="Helical" evidence="7">
    <location>
        <begin position="182"/>
        <end position="200"/>
    </location>
</feature>
<dbReference type="AlphaFoldDB" id="A0A1Q8CFY1"/>
<comment type="caution">
    <text evidence="9">The sequence shown here is derived from an EMBL/GenBank/DDBJ whole genome shotgun (WGS) entry which is preliminary data.</text>
</comment>
<evidence type="ECO:0000259" key="8">
    <source>
        <dbReference type="Pfam" id="PF09335"/>
    </source>
</evidence>
<organism evidence="9 10">
    <name type="scientific">Actinophytocola xanthii</name>
    <dbReference type="NCBI Taxonomy" id="1912961"/>
    <lineage>
        <taxon>Bacteria</taxon>
        <taxon>Bacillati</taxon>
        <taxon>Actinomycetota</taxon>
        <taxon>Actinomycetes</taxon>
        <taxon>Pseudonocardiales</taxon>
        <taxon>Pseudonocardiaceae</taxon>
    </lineage>
</organism>
<accession>A0A1Q8CFY1</accession>
<comment type="similarity">
    <text evidence="2 7">Belongs to the DedA family.</text>
</comment>
<dbReference type="GO" id="GO:0005886">
    <property type="term" value="C:plasma membrane"/>
    <property type="evidence" value="ECO:0007669"/>
    <property type="project" value="UniProtKB-SubCell"/>
</dbReference>
<evidence type="ECO:0000256" key="5">
    <source>
        <dbReference type="ARBA" id="ARBA00022989"/>
    </source>
</evidence>
<dbReference type="EMBL" id="MSIE01000058">
    <property type="protein sequence ID" value="OLF13301.1"/>
    <property type="molecule type" value="Genomic_DNA"/>
</dbReference>
<dbReference type="RefSeq" id="WP_075128838.1">
    <property type="nucleotide sequence ID" value="NZ_MSIE01000058.1"/>
</dbReference>
<evidence type="ECO:0000256" key="6">
    <source>
        <dbReference type="ARBA" id="ARBA00023136"/>
    </source>
</evidence>
<dbReference type="OrthoDB" id="9813426at2"/>
<gene>
    <name evidence="9" type="ORF">BU204_28285</name>
</gene>
<dbReference type="PANTHER" id="PTHR30353">
    <property type="entry name" value="INNER MEMBRANE PROTEIN DEDA-RELATED"/>
    <property type="match status" value="1"/>
</dbReference>
<proteinExistence type="inferred from homology"/>
<evidence type="ECO:0000256" key="3">
    <source>
        <dbReference type="ARBA" id="ARBA00022475"/>
    </source>
</evidence>
<evidence type="ECO:0000256" key="1">
    <source>
        <dbReference type="ARBA" id="ARBA00004651"/>
    </source>
</evidence>